<evidence type="ECO:0000313" key="6">
    <source>
        <dbReference type="EMBL" id="KAJ8398862.1"/>
    </source>
</evidence>
<organism evidence="6 7">
    <name type="scientific">Aldrovandia affinis</name>
    <dbReference type="NCBI Taxonomy" id="143900"/>
    <lineage>
        <taxon>Eukaryota</taxon>
        <taxon>Metazoa</taxon>
        <taxon>Chordata</taxon>
        <taxon>Craniata</taxon>
        <taxon>Vertebrata</taxon>
        <taxon>Euteleostomi</taxon>
        <taxon>Actinopterygii</taxon>
        <taxon>Neopterygii</taxon>
        <taxon>Teleostei</taxon>
        <taxon>Notacanthiformes</taxon>
        <taxon>Halosauridae</taxon>
        <taxon>Aldrovandia</taxon>
    </lineage>
</organism>
<dbReference type="Pfam" id="PF01641">
    <property type="entry name" value="SelR"/>
    <property type="match status" value="1"/>
</dbReference>
<feature type="domain" description="MsrB" evidence="5">
    <location>
        <begin position="52"/>
        <end position="134"/>
    </location>
</feature>
<evidence type="ECO:0000313" key="7">
    <source>
        <dbReference type="Proteomes" id="UP001221898"/>
    </source>
</evidence>
<dbReference type="GO" id="GO:0006979">
    <property type="term" value="P:response to oxidative stress"/>
    <property type="evidence" value="ECO:0007669"/>
    <property type="project" value="InterPro"/>
</dbReference>
<sequence>MTALLRSIGGAALRFAACRGRMSPRAPAWRLSLTMAARAAYGTKRTPMVFSQEELKRRLTPLQYHVTQERGTERAFRGEFTDLKEEGTYTCVVCGTPLFQSDHKFDSSSGWPSFFDLIKEESVTLSDDFAYAMHDLIKEESVSRDQLHLRKGLRHIHLGEERGRPKRGHSGHPSHRVLLSSCCGQHWPCLLQRVLQPC</sequence>
<comment type="caution">
    <text evidence="6">The sequence shown here is derived from an EMBL/GenBank/DDBJ whole genome shotgun (WGS) entry which is preliminary data.</text>
</comment>
<protein>
    <recommendedName>
        <fullName evidence="2">L-methionine (R)-S-oxide reductase</fullName>
        <ecNumber evidence="2">1.8.4.14</ecNumber>
    </recommendedName>
</protein>
<evidence type="ECO:0000256" key="3">
    <source>
        <dbReference type="ARBA" id="ARBA00023002"/>
    </source>
</evidence>
<keyword evidence="3" id="KW-0560">Oxidoreductase</keyword>
<dbReference type="PROSITE" id="PS51790">
    <property type="entry name" value="MSRB"/>
    <property type="match status" value="1"/>
</dbReference>
<comment type="similarity">
    <text evidence="1">Belongs to the MsrB Met sulfoxide reductase family.</text>
</comment>
<dbReference type="SUPFAM" id="SSF51316">
    <property type="entry name" value="Mss4-like"/>
    <property type="match status" value="1"/>
</dbReference>
<dbReference type="Gene3D" id="2.170.150.20">
    <property type="entry name" value="Peptide methionine sulfoxide reductase"/>
    <property type="match status" value="1"/>
</dbReference>
<dbReference type="GO" id="GO:0033743">
    <property type="term" value="F:peptide-methionine (R)-S-oxide reductase activity"/>
    <property type="evidence" value="ECO:0007669"/>
    <property type="project" value="InterPro"/>
</dbReference>
<dbReference type="InterPro" id="IPR028427">
    <property type="entry name" value="Met_Sox_Rdtase_MsrB"/>
</dbReference>
<reference evidence="6" key="1">
    <citation type="journal article" date="2023" name="Science">
        <title>Genome structures resolve the early diversification of teleost fishes.</title>
        <authorList>
            <person name="Parey E."/>
            <person name="Louis A."/>
            <person name="Montfort J."/>
            <person name="Bouchez O."/>
            <person name="Roques C."/>
            <person name="Iampietro C."/>
            <person name="Lluch J."/>
            <person name="Castinel A."/>
            <person name="Donnadieu C."/>
            <person name="Desvignes T."/>
            <person name="Floi Bucao C."/>
            <person name="Jouanno E."/>
            <person name="Wen M."/>
            <person name="Mejri S."/>
            <person name="Dirks R."/>
            <person name="Jansen H."/>
            <person name="Henkel C."/>
            <person name="Chen W.J."/>
            <person name="Zahm M."/>
            <person name="Cabau C."/>
            <person name="Klopp C."/>
            <person name="Thompson A.W."/>
            <person name="Robinson-Rechavi M."/>
            <person name="Braasch I."/>
            <person name="Lecointre G."/>
            <person name="Bobe J."/>
            <person name="Postlethwait J.H."/>
            <person name="Berthelot C."/>
            <person name="Roest Crollius H."/>
            <person name="Guiguen Y."/>
        </authorList>
    </citation>
    <scope>NUCLEOTIDE SEQUENCE</scope>
    <source>
        <strain evidence="6">NC1722</strain>
    </source>
</reference>
<dbReference type="PANTHER" id="PTHR10173">
    <property type="entry name" value="METHIONINE SULFOXIDE REDUCTASE"/>
    <property type="match status" value="1"/>
</dbReference>
<evidence type="ECO:0000256" key="2">
    <source>
        <dbReference type="ARBA" id="ARBA00012498"/>
    </source>
</evidence>
<dbReference type="GO" id="GO:0033745">
    <property type="term" value="F:L-methionine-(R)-S-oxide reductase activity"/>
    <property type="evidence" value="ECO:0007669"/>
    <property type="project" value="UniProtKB-EC"/>
</dbReference>
<dbReference type="EC" id="1.8.4.14" evidence="2"/>
<dbReference type="GO" id="GO:0005737">
    <property type="term" value="C:cytoplasm"/>
    <property type="evidence" value="ECO:0007669"/>
    <property type="project" value="TreeGrafter"/>
</dbReference>
<evidence type="ECO:0000256" key="4">
    <source>
        <dbReference type="ARBA" id="ARBA00049261"/>
    </source>
</evidence>
<dbReference type="AlphaFoldDB" id="A0AAD7WJ55"/>
<dbReference type="Proteomes" id="UP001221898">
    <property type="component" value="Unassembled WGS sequence"/>
</dbReference>
<proteinExistence type="inferred from homology"/>
<dbReference type="PANTHER" id="PTHR10173:SF56">
    <property type="entry name" value="METHIONINE-R-SULFOXIDE REDUCTASE B3"/>
    <property type="match status" value="1"/>
</dbReference>
<name>A0AAD7WJ55_9TELE</name>
<evidence type="ECO:0000256" key="1">
    <source>
        <dbReference type="ARBA" id="ARBA00007174"/>
    </source>
</evidence>
<comment type="catalytic activity">
    <reaction evidence="4">
        <text>[thioredoxin]-disulfide + L-methionine + H2O = L-methionine (R)-S-oxide + [thioredoxin]-dithiol</text>
        <dbReference type="Rhea" id="RHEA:21260"/>
        <dbReference type="Rhea" id="RHEA-COMP:10698"/>
        <dbReference type="Rhea" id="RHEA-COMP:10700"/>
        <dbReference type="ChEBI" id="CHEBI:15377"/>
        <dbReference type="ChEBI" id="CHEBI:29950"/>
        <dbReference type="ChEBI" id="CHEBI:50058"/>
        <dbReference type="ChEBI" id="CHEBI:57844"/>
        <dbReference type="ChEBI" id="CHEBI:58773"/>
        <dbReference type="EC" id="1.8.4.14"/>
    </reaction>
</comment>
<dbReference type="EMBL" id="JAINUG010000087">
    <property type="protein sequence ID" value="KAJ8398862.1"/>
    <property type="molecule type" value="Genomic_DNA"/>
</dbReference>
<dbReference type="InterPro" id="IPR011057">
    <property type="entry name" value="Mss4-like_sf"/>
</dbReference>
<dbReference type="InterPro" id="IPR002579">
    <property type="entry name" value="Met_Sox_Rdtase_MsrB_dom"/>
</dbReference>
<keyword evidence="7" id="KW-1185">Reference proteome</keyword>
<accession>A0AAD7WJ55</accession>
<gene>
    <name evidence="6" type="ORF">AAFF_G00417700</name>
</gene>
<dbReference type="GO" id="GO:0030091">
    <property type="term" value="P:protein repair"/>
    <property type="evidence" value="ECO:0007669"/>
    <property type="project" value="InterPro"/>
</dbReference>
<evidence type="ECO:0000259" key="5">
    <source>
        <dbReference type="PROSITE" id="PS51790"/>
    </source>
</evidence>